<dbReference type="Pfam" id="PF21722">
    <property type="entry name" value="Gly_rich_2"/>
    <property type="match status" value="2"/>
</dbReference>
<organism evidence="3">
    <name type="scientific">freshwater metagenome</name>
    <dbReference type="NCBI Taxonomy" id="449393"/>
    <lineage>
        <taxon>unclassified sequences</taxon>
        <taxon>metagenomes</taxon>
        <taxon>ecological metagenomes</taxon>
    </lineage>
</organism>
<dbReference type="SUPFAM" id="SSF51126">
    <property type="entry name" value="Pectin lyase-like"/>
    <property type="match status" value="1"/>
</dbReference>
<dbReference type="InterPro" id="IPR059226">
    <property type="entry name" value="Choice_anch_Q_dom"/>
</dbReference>
<feature type="region of interest" description="Disordered" evidence="1">
    <location>
        <begin position="1524"/>
        <end position="1559"/>
    </location>
</feature>
<feature type="region of interest" description="Disordered" evidence="1">
    <location>
        <begin position="385"/>
        <end position="416"/>
    </location>
</feature>
<feature type="compositionally biased region" description="Gly residues" evidence="1">
    <location>
        <begin position="1536"/>
        <end position="1546"/>
    </location>
</feature>
<dbReference type="NCBIfam" id="NF041518">
    <property type="entry name" value="choice_anch_Q"/>
    <property type="match status" value="1"/>
</dbReference>
<feature type="compositionally biased region" description="Gly residues" evidence="1">
    <location>
        <begin position="406"/>
        <end position="416"/>
    </location>
</feature>
<feature type="domain" description="Glycine-rich" evidence="2">
    <location>
        <begin position="952"/>
        <end position="1278"/>
    </location>
</feature>
<protein>
    <submittedName>
        <fullName evidence="3">Unannotated protein</fullName>
    </submittedName>
</protein>
<evidence type="ECO:0000313" key="3">
    <source>
        <dbReference type="EMBL" id="CAB4881268.1"/>
    </source>
</evidence>
<dbReference type="InterPro" id="IPR011050">
    <property type="entry name" value="Pectin_lyase_fold/virulence"/>
</dbReference>
<accession>A0A6J7EHX5</accession>
<evidence type="ECO:0000256" key="1">
    <source>
        <dbReference type="SAM" id="MobiDB-lite"/>
    </source>
</evidence>
<dbReference type="SMART" id="SM00710">
    <property type="entry name" value="PbH1"/>
    <property type="match status" value="7"/>
</dbReference>
<reference evidence="3" key="1">
    <citation type="submission" date="2020-05" db="EMBL/GenBank/DDBJ databases">
        <authorList>
            <person name="Chiriac C."/>
            <person name="Salcher M."/>
            <person name="Ghai R."/>
            <person name="Kavagutti S V."/>
        </authorList>
    </citation>
    <scope>NUCLEOTIDE SEQUENCE</scope>
</reference>
<dbReference type="EMBL" id="CAFBLP010000036">
    <property type="protein sequence ID" value="CAB4881268.1"/>
    <property type="molecule type" value="Genomic_DNA"/>
</dbReference>
<evidence type="ECO:0000259" key="2">
    <source>
        <dbReference type="Pfam" id="PF21722"/>
    </source>
</evidence>
<feature type="domain" description="Glycine-rich" evidence="2">
    <location>
        <begin position="171"/>
        <end position="432"/>
    </location>
</feature>
<gene>
    <name evidence="3" type="ORF">UFOPK3376_01553</name>
</gene>
<dbReference type="InterPro" id="IPR006626">
    <property type="entry name" value="PbH1"/>
</dbReference>
<proteinExistence type="predicted"/>
<feature type="region of interest" description="Disordered" evidence="1">
    <location>
        <begin position="245"/>
        <end position="297"/>
    </location>
</feature>
<feature type="compositionally biased region" description="Gly residues" evidence="1">
    <location>
        <begin position="288"/>
        <end position="297"/>
    </location>
</feature>
<feature type="compositionally biased region" description="Polar residues" evidence="1">
    <location>
        <begin position="391"/>
        <end position="404"/>
    </location>
</feature>
<feature type="region of interest" description="Disordered" evidence="1">
    <location>
        <begin position="309"/>
        <end position="332"/>
    </location>
</feature>
<sequence>MAKMSIRPRSLRSVFTIAVLVVLAPAVTFTAVGALPEATAEVGPATGDCQAPVPANCIASFSPASAGGGDEVTITMDPSGVEPSLTASYLLLSNGANTKYVALAGVENRTGTFQMPVLPTIGTWLAIVYSEGDLQGSGTIEYTGPVYTCAVGFDAVLANAMTLCERRFTTDGSLTVPSDITDMQFLVVGGGGGGGGGLAGSISPLYGAGGGGGGGEVKRCTETVSLGDVWTVTVGSGGPAAGLRVDANVSGPGGDGTWSAIERTDPADSCSSEGGLGGLSADGESVDGAGGASGSGVAGGGGTITSGVSVAGGGGGGHGGVGGDGPSSGGAGGVGASLSATWFADLDSRVGGGGGGGSVVTAASARGGLGTDGGGNGTSCVDSGGAPSCAGDTSASTEANSPKLNTGGGGGGGAGDGAAGDGANGVVIVRYEYVESTPVTPVTTGAWIEGGTDQTCAAYASISAAVGAAEAADVIHICPGVYREPTIEVDVDALTFVGEGASEFDVRIDGEGNGNPENSAGHQIVAAPGMAVTLRNLTLSNGFIDCGEPAASTGGAAVRALTVTAHDVIFDKNVNCHDGTSAVEGGAVSAGSVTITDSTFTSNGYSTFGGAVYLSGSGTSTITGSTFSNNVTHDGRETLGGAVFSESSSATLTIDSSKFTFNGWPGIGPTSGGAVYSTGPLTVTNSTFVDNGAAVHGGAVASEGTTSVTSTTFRGNSTGSDGSALRVSGRLVVDSSTFESNVLIGSGAGTVSSTSTGNPSGDLSIINSTFYANVASDAPVLDAQGSVSVAYVTAVDNSTDGEAVLMRSSGRLTIDSSLFARNISGASSLACLGSALTVNASVSDENTCLPAGGTASTSLTFGLFTYHNGASTKTLALVAGNPAVDAGDCAVSTLSVDQSGVTRGADCDAGAFEFTGYTGNERLCPRAGGTTVVGTDAETGYPICQSVYSEGGLSSFVAPTGVTEVDVVVVGGGGGGGGGGTDAEGAVIAGGGGAGGSVAIQRGLFVTAGTAYPVSVGNAGGGGAGSSSGRGISGGSGELSSFGTGVTVTGGGGGTGGGFDGTAYVTGAGGATAGVRSGLDITGHGAAGGGEGALGAAWDTKRYFSAGGGGAGAGGAGSSGLDGALVGTISTQFSGAGGLGLVPVDPQSLFASPGWIEDLPSTFPSDDGRPSQVSAFGLAPGGGGGASLVLNDDTYSGSCGSSRTLNALSNDAGSGRGSAIELESGIYNGGAADVLAPNSTVCDAAAAASFGAGGGGGIGSADLANGLSGRNGVVIVRYLAGTLPVCGAGSGTASTTTTNGVVEMMITGDCIFVPPANIASVDAVVVGGGGAGATNATGLGAGGGGGGGEVVLCRSISTASSISVQIGAGGTWPAVLFPTEAGDTVFGGSSCTARGGQLGEVGNEFIPAGLLGVTPVADIPASGGRGGASGNAGSGGAGSLFSWISTPGVAPDEMYASAGGGGAGAGGAGVSPSCSAPGSSGQYTGDFTDITCGSSAGGAGVVIGSLTGASSSLFSGGTRRFGGGGGGASSYPSTGGTLGSDGGGNGATPASNRGTNATTFGGGGGGGFSTFIVSGVSGAPTVRATVVLDRPSVTGSGYQGAVIVRYSLAKPLFVCLDKTSVTYGERRYNPTVNFCVPKSPQNLSSGSGPSPDETGIPAGWVKLKPRQLPGVVAPTCTTDYVQGMGVLDTPRGITCTGGNAGDKRFDYSLLVNGLTITPAKLTVKAQDLLLSAGSAEPSPYPYTVRGFKVGDTVSVLTAGPVCDSAYTSSARVGAKFVITCAGATAANYVFEYLNSALIVKKPSKPPQPRIN</sequence>
<name>A0A6J7EHX5_9ZZZZ</name>
<dbReference type="InterPro" id="IPR012334">
    <property type="entry name" value="Pectin_lyas_fold"/>
</dbReference>
<dbReference type="InterPro" id="IPR049304">
    <property type="entry name" value="Gly_rich_dom"/>
</dbReference>
<dbReference type="Gene3D" id="2.160.20.10">
    <property type="entry name" value="Single-stranded right-handed beta-helix, Pectin lyase-like"/>
    <property type="match status" value="1"/>
</dbReference>